<evidence type="ECO:0000256" key="1">
    <source>
        <dbReference type="RuleBase" id="RU003513"/>
    </source>
</evidence>
<dbReference type="SUPFAM" id="SSF53756">
    <property type="entry name" value="UDP-Glycosyltransferase/glycogen phosphorylase"/>
    <property type="match status" value="1"/>
</dbReference>
<dbReference type="AlphaFoldDB" id="Q2RQQ8"/>
<dbReference type="RefSeq" id="WP_011390550.1">
    <property type="nucleotide sequence ID" value="NC_007643.1"/>
</dbReference>
<dbReference type="EnsemblBacteria" id="ABC23537">
    <property type="protein sequence ID" value="ABC23537"/>
    <property type="gene ID" value="Rru_A2740"/>
</dbReference>
<accession>Q2RQQ8</accession>
<dbReference type="STRING" id="269796.Rru_A2740"/>
<protein>
    <submittedName>
        <fullName evidence="3">UDP-N-acetylglucosamine 2-epimerase</fullName>
        <ecNumber evidence="3">5.1.3.14</ecNumber>
    </submittedName>
</protein>
<dbReference type="PATRIC" id="fig|269796.9.peg.2848"/>
<keyword evidence="4" id="KW-1185">Reference proteome</keyword>
<dbReference type="Gene3D" id="3.40.50.2000">
    <property type="entry name" value="Glycogen Phosphorylase B"/>
    <property type="match status" value="2"/>
</dbReference>
<dbReference type="eggNOG" id="COG0381">
    <property type="taxonomic scope" value="Bacteria"/>
</dbReference>
<name>Q2RQQ8_RHORT</name>
<dbReference type="PANTHER" id="PTHR43174">
    <property type="entry name" value="UDP-N-ACETYLGLUCOSAMINE 2-EPIMERASE"/>
    <property type="match status" value="1"/>
</dbReference>
<dbReference type="PANTHER" id="PTHR43174:SF1">
    <property type="entry name" value="UDP-N-ACETYLGLUCOSAMINE 2-EPIMERASE"/>
    <property type="match status" value="1"/>
</dbReference>
<proteinExistence type="inferred from homology"/>
<dbReference type="GO" id="GO:0008761">
    <property type="term" value="F:UDP-N-acetylglucosamine 2-epimerase activity"/>
    <property type="evidence" value="ECO:0007669"/>
    <property type="project" value="UniProtKB-EC"/>
</dbReference>
<dbReference type="HOGENOM" id="CLU_041674_0_0_5"/>
<dbReference type="Pfam" id="PF02350">
    <property type="entry name" value="Epimerase_2"/>
    <property type="match status" value="1"/>
</dbReference>
<dbReference type="Proteomes" id="UP000001929">
    <property type="component" value="Chromosome"/>
</dbReference>
<evidence type="ECO:0000313" key="3">
    <source>
        <dbReference type="EMBL" id="ABC23537.1"/>
    </source>
</evidence>
<dbReference type="EMBL" id="CP000230">
    <property type="protein sequence ID" value="ABC23537.1"/>
    <property type="molecule type" value="Genomic_DNA"/>
</dbReference>
<gene>
    <name evidence="3" type="ordered locus">Rru_A2740</name>
</gene>
<reference evidence="3 4" key="1">
    <citation type="journal article" date="2011" name="Stand. Genomic Sci.">
        <title>Complete genome sequence of Rhodospirillum rubrum type strain (S1).</title>
        <authorList>
            <person name="Munk A.C."/>
            <person name="Copeland A."/>
            <person name="Lucas S."/>
            <person name="Lapidus A."/>
            <person name="Del Rio T.G."/>
            <person name="Barry K."/>
            <person name="Detter J.C."/>
            <person name="Hammon N."/>
            <person name="Israni S."/>
            <person name="Pitluck S."/>
            <person name="Brettin T."/>
            <person name="Bruce D."/>
            <person name="Han C."/>
            <person name="Tapia R."/>
            <person name="Gilna P."/>
            <person name="Schmutz J."/>
            <person name="Larimer F."/>
            <person name="Land M."/>
            <person name="Kyrpides N.C."/>
            <person name="Mavromatis K."/>
            <person name="Richardson P."/>
            <person name="Rohde M."/>
            <person name="Goker M."/>
            <person name="Klenk H.P."/>
            <person name="Zhang Y."/>
            <person name="Roberts G.P."/>
            <person name="Reslewic S."/>
            <person name="Schwartz D.C."/>
        </authorList>
    </citation>
    <scope>NUCLEOTIDE SEQUENCE [LARGE SCALE GENOMIC DNA]</scope>
    <source>
        <strain evidence="4">ATCC 11170 / ATH 1.1.1 / DSM 467 / LMG 4362 / NCIMB 8255 / S1</strain>
    </source>
</reference>
<dbReference type="EC" id="5.1.3.14" evidence="3"/>
<dbReference type="NCBIfam" id="TIGR00236">
    <property type="entry name" value="wecB"/>
    <property type="match status" value="1"/>
</dbReference>
<feature type="domain" description="UDP-N-acetylglucosamine 2-epimerase" evidence="2">
    <location>
        <begin position="27"/>
        <end position="332"/>
    </location>
</feature>
<dbReference type="CDD" id="cd03786">
    <property type="entry name" value="GTB_UDP-GlcNAc_2-Epimerase"/>
    <property type="match status" value="1"/>
</dbReference>
<dbReference type="KEGG" id="rru:Rru_A2740"/>
<comment type="similarity">
    <text evidence="1">Belongs to the UDP-N-acetylglucosamine 2-epimerase family.</text>
</comment>
<dbReference type="InterPro" id="IPR003331">
    <property type="entry name" value="UDP_GlcNAc_Epimerase_2_dom"/>
</dbReference>
<keyword evidence="1 3" id="KW-0413">Isomerase</keyword>
<evidence type="ECO:0000259" key="2">
    <source>
        <dbReference type="Pfam" id="PF02350"/>
    </source>
</evidence>
<dbReference type="InterPro" id="IPR029767">
    <property type="entry name" value="WecB-like"/>
</dbReference>
<organism evidence="3 4">
    <name type="scientific">Rhodospirillum rubrum (strain ATCC 11170 / ATH 1.1.1 / DSM 467 / LMG 4362 / NCIMB 8255 / S1)</name>
    <dbReference type="NCBI Taxonomy" id="269796"/>
    <lineage>
        <taxon>Bacteria</taxon>
        <taxon>Pseudomonadati</taxon>
        <taxon>Pseudomonadota</taxon>
        <taxon>Alphaproteobacteria</taxon>
        <taxon>Rhodospirillales</taxon>
        <taxon>Rhodospirillaceae</taxon>
        <taxon>Rhodospirillum</taxon>
    </lineage>
</organism>
<sequence>MKVMTILGTRPELIRLSLILPRLDAVCDHVFVYTGQNAHPSLWRNFLGEFSLRSEDHDLGASQGTLGERVGAILAGAERVIGLERPDRVLILGDTNSGLSAYVAKRLGIPVFHMEAGNRCHDDRVPEEVNRRVIDHCSDLLMPYTEHGRRNLLAEGIPGQRIVVTGNPIGEVLAAMAERIDAATALGALGLRPGAYLLFTFHRQENVDVPQRLMALMAGVRRVMAVSGLPAVVSVHPRTRAHLEASGLADQGRGDLMLMEPFGFCDFVALEKSARCVLSDSGTVQEEGAILGVPTVTLRDVTERPETLETGSNILCGVDPEAMERAFRLVTATPPNWPVPLDYTRMNVADTVVRLLIGASLPVGR</sequence>
<evidence type="ECO:0000313" key="4">
    <source>
        <dbReference type="Proteomes" id="UP000001929"/>
    </source>
</evidence>
<dbReference type="PhylomeDB" id="Q2RQQ8"/>